<dbReference type="InterPro" id="IPR048923">
    <property type="entry name" value="RE_NgoFVII_C"/>
</dbReference>
<keyword evidence="4" id="KW-1185">Reference proteome</keyword>
<protein>
    <submittedName>
        <fullName evidence="3">NgoFVII restriction endonuclease</fullName>
    </submittedName>
</protein>
<dbReference type="EMBL" id="FTPL01000003">
    <property type="protein sequence ID" value="SIT87314.1"/>
    <property type="molecule type" value="Genomic_DNA"/>
</dbReference>
<keyword evidence="3" id="KW-0378">Hydrolase</keyword>
<dbReference type="GO" id="GO:0004519">
    <property type="term" value="F:endonuclease activity"/>
    <property type="evidence" value="ECO:0007669"/>
    <property type="project" value="UniProtKB-KW"/>
</dbReference>
<dbReference type="Proteomes" id="UP000187550">
    <property type="component" value="Unassembled WGS sequence"/>
</dbReference>
<name>A0A1U7PQZ7_9BACI</name>
<dbReference type="RefSeq" id="WP_076758706.1">
    <property type="nucleotide sequence ID" value="NZ_FTPL01000003.1"/>
</dbReference>
<organism evidence="3 4">
    <name type="scientific">Edaphobacillus lindanitolerans</name>
    <dbReference type="NCBI Taxonomy" id="550447"/>
    <lineage>
        <taxon>Bacteria</taxon>
        <taxon>Bacillati</taxon>
        <taxon>Bacillota</taxon>
        <taxon>Bacilli</taxon>
        <taxon>Bacillales</taxon>
        <taxon>Bacillaceae</taxon>
        <taxon>Edaphobacillus</taxon>
    </lineage>
</organism>
<keyword evidence="3" id="KW-0540">Nuclease</keyword>
<gene>
    <name evidence="3" type="ORF">SAMN05428946_2064</name>
</gene>
<dbReference type="Pfam" id="PF20731">
    <property type="entry name" value="RE_NgoFVII_C"/>
    <property type="match status" value="1"/>
</dbReference>
<evidence type="ECO:0000259" key="2">
    <source>
        <dbReference type="Pfam" id="PF20731"/>
    </source>
</evidence>
<accession>A0A1U7PQZ7</accession>
<feature type="domain" description="Restriction endonuclease type II NgoFVII N-terminal" evidence="1">
    <location>
        <begin position="7"/>
        <end position="137"/>
    </location>
</feature>
<dbReference type="AlphaFoldDB" id="A0A1U7PQZ7"/>
<dbReference type="SUPFAM" id="SSF56024">
    <property type="entry name" value="Phospholipase D/nuclease"/>
    <property type="match status" value="1"/>
</dbReference>
<evidence type="ECO:0000259" key="1">
    <source>
        <dbReference type="Pfam" id="PF09565"/>
    </source>
</evidence>
<keyword evidence="3" id="KW-0255">Endonuclease</keyword>
<proteinExistence type="predicted"/>
<dbReference type="InterPro" id="IPR019065">
    <property type="entry name" value="RE_NgoFVII_N"/>
</dbReference>
<reference evidence="4" key="1">
    <citation type="submission" date="2017-01" db="EMBL/GenBank/DDBJ databases">
        <authorList>
            <person name="Varghese N."/>
            <person name="Submissions S."/>
        </authorList>
    </citation>
    <scope>NUCLEOTIDE SEQUENCE [LARGE SCALE GENOMIC DNA]</scope>
    <source>
        <strain evidence="4">MNA4</strain>
    </source>
</reference>
<evidence type="ECO:0000313" key="3">
    <source>
        <dbReference type="EMBL" id="SIT87314.1"/>
    </source>
</evidence>
<dbReference type="Pfam" id="PF09565">
    <property type="entry name" value="RE_NgoFVII"/>
    <property type="match status" value="1"/>
</dbReference>
<feature type="domain" description="Restriction endonuclease type II NgoFVII C-terminal B3-like DNA-binding" evidence="2">
    <location>
        <begin position="193"/>
        <end position="301"/>
    </location>
</feature>
<dbReference type="OrthoDB" id="7107971at2"/>
<dbReference type="Gene3D" id="3.30.870.10">
    <property type="entry name" value="Endonuclease Chain A"/>
    <property type="match status" value="1"/>
</dbReference>
<dbReference type="CDD" id="cd09117">
    <property type="entry name" value="PLDc_Bfil_DEXD_like"/>
    <property type="match status" value="1"/>
</dbReference>
<sequence>MTVYETALKHAVLEQPYKKGRRRLSVLTGYASPPFIEDLLVNMPELQLEVVIGMARLDPITLWNHRQFKRLARENERLSIKYFVGDKPIHSKIYFWHPENGDPELVFVGSANLTRNGFINFREVLASVKMANPLDLINEDDLADCSSEVVINEVDFAYSSGGEKINVQRLKREIDGKPYVDLPLVRNSRGVRTVPEKSGLNWGQREGRDPDQAYIRVPAEVYSKADFFPPRGERFTVITDDGESFICIRAQENGKAIQTSESNKLMGLYFRKRLGLNSGERVRIDDIDRYGRDSVRIYKIDDETFYMDYYSD</sequence>
<evidence type="ECO:0000313" key="4">
    <source>
        <dbReference type="Proteomes" id="UP000187550"/>
    </source>
</evidence>